<dbReference type="EMBL" id="JANBVO010000008">
    <property type="protein sequence ID" value="KAJ9150366.1"/>
    <property type="molecule type" value="Genomic_DNA"/>
</dbReference>
<feature type="region of interest" description="Disordered" evidence="1">
    <location>
        <begin position="727"/>
        <end position="760"/>
    </location>
</feature>
<sequence>MARLSVEVECEKCRARLWNDERITLPERLSSEYAAALKDQQTKRAPCSCDASGSSKEENVHGLCSLFMEETDEEFSDDDDSYSKLSSARKTTHQTYNLRIPNERPLQNKYSCQTLPLSFLVLASEPDEEESDARRGGIRHETAARMAQQLLVQEGLRQDAGETTEWEAGPLAWGVSHRGNHWRVSVLYLEGNDTDECYLHILPLWNGCIHSPSHALQLLLMIDYIVDWGREIYRRAIIHGLIKAFEHEPKPIVHQTRTSMRFNQVNCGSSRATKTKDPLRDYDSQYGVVRDARYVRSLFVALYVTEDNFETLMGSFSPDKRKSLADSILKCLTEAWRVRRGGLDAMEEMWTNKSREGADRYPKDKVFLTVTTITAYLTPSWEPTREFSYLAVAESLLDRLLEIAGLQRHPGSALAGFPMVDDGVAALYSLLKQCTAQDTLKACVARVCRHSGIEPMMGGNPRGKYSDNWQLLLSEMTPEGIRHRLDVVVKSAPSSKARNIVFDLFMEQMVEVSSSLFRVSSLLEELPRPGELKDCPELPKGDECLWGLPPGLPDFEEKNIVLATTADPRKAGGRRDELCVFVMDPTVLEIGLPLATLLETHLDWHLRVKRFHRKHGWGARDGNLSKFICQDQSMAPRLAKYRNHLREIAEQSQSLNDPSPPENAGFWTAKDFKLSENVISEEETGFDFMDALSYAGTVWPLHRLSSMVWRNPPQNAENAVKVSVTVDSNGNLVRARDTGPSTTSRQRGASNNSANGSPQAIVETDASPVGEAEGGSRLLQAGPAGERIIAPHSDSEVLKAGPSKGKRPLRDKLPEQEAIGQSSKRPRVSTAQEHSGDALSNVDFEMYLQAGVFS</sequence>
<reference evidence="2" key="1">
    <citation type="submission" date="2022-07" db="EMBL/GenBank/DDBJ databases">
        <title>Fungi with potential for degradation of polypropylene.</title>
        <authorList>
            <person name="Gostincar C."/>
        </authorList>
    </citation>
    <scope>NUCLEOTIDE SEQUENCE</scope>
    <source>
        <strain evidence="2">EXF-13308</strain>
    </source>
</reference>
<evidence type="ECO:0000313" key="3">
    <source>
        <dbReference type="Proteomes" id="UP001174694"/>
    </source>
</evidence>
<name>A0AA38RLB3_9PEZI</name>
<dbReference type="AlphaFoldDB" id="A0AA38RLB3"/>
<evidence type="ECO:0000313" key="2">
    <source>
        <dbReference type="EMBL" id="KAJ9150366.1"/>
    </source>
</evidence>
<feature type="compositionally biased region" description="Polar residues" evidence="1">
    <location>
        <begin position="739"/>
        <end position="758"/>
    </location>
</feature>
<comment type="caution">
    <text evidence="2">The sequence shown here is derived from an EMBL/GenBank/DDBJ whole genome shotgun (WGS) entry which is preliminary data.</text>
</comment>
<feature type="compositionally biased region" description="Polar residues" evidence="1">
    <location>
        <begin position="819"/>
        <end position="833"/>
    </location>
</feature>
<keyword evidence="3" id="KW-1185">Reference proteome</keyword>
<accession>A0AA38RLB3</accession>
<protein>
    <submittedName>
        <fullName evidence="2">Uncharacterized protein</fullName>
    </submittedName>
</protein>
<feature type="region of interest" description="Disordered" evidence="1">
    <location>
        <begin position="788"/>
        <end position="841"/>
    </location>
</feature>
<proteinExistence type="predicted"/>
<organism evidence="2 3">
    <name type="scientific">Pleurostoma richardsiae</name>
    <dbReference type="NCBI Taxonomy" id="41990"/>
    <lineage>
        <taxon>Eukaryota</taxon>
        <taxon>Fungi</taxon>
        <taxon>Dikarya</taxon>
        <taxon>Ascomycota</taxon>
        <taxon>Pezizomycotina</taxon>
        <taxon>Sordariomycetes</taxon>
        <taxon>Sordariomycetidae</taxon>
        <taxon>Calosphaeriales</taxon>
        <taxon>Pleurostomataceae</taxon>
        <taxon>Pleurostoma</taxon>
    </lineage>
</organism>
<dbReference type="Proteomes" id="UP001174694">
    <property type="component" value="Unassembled WGS sequence"/>
</dbReference>
<gene>
    <name evidence="2" type="ORF">NKR23_g3710</name>
</gene>
<evidence type="ECO:0000256" key="1">
    <source>
        <dbReference type="SAM" id="MobiDB-lite"/>
    </source>
</evidence>